<keyword evidence="3" id="KW-1185">Reference proteome</keyword>
<feature type="region of interest" description="Disordered" evidence="1">
    <location>
        <begin position="1"/>
        <end position="37"/>
    </location>
</feature>
<reference evidence="2" key="2">
    <citation type="submission" date="2020-09" db="EMBL/GenBank/DDBJ databases">
        <authorList>
            <person name="Sun Q."/>
            <person name="Zhou Y."/>
        </authorList>
    </citation>
    <scope>NUCLEOTIDE SEQUENCE</scope>
    <source>
        <strain evidence="2">CGMCC 4.7201</strain>
    </source>
</reference>
<name>A0A917ZJ80_9ACTN</name>
<comment type="caution">
    <text evidence="2">The sequence shown here is derived from an EMBL/GenBank/DDBJ whole genome shotgun (WGS) entry which is preliminary data.</text>
</comment>
<dbReference type="AlphaFoldDB" id="A0A917ZJ80"/>
<dbReference type="Proteomes" id="UP000641932">
    <property type="component" value="Unassembled WGS sequence"/>
</dbReference>
<evidence type="ECO:0000313" key="3">
    <source>
        <dbReference type="Proteomes" id="UP000641932"/>
    </source>
</evidence>
<protein>
    <submittedName>
        <fullName evidence="2">Uncharacterized protein</fullName>
    </submittedName>
</protein>
<dbReference type="RefSeq" id="WP_189130375.1">
    <property type="nucleotide sequence ID" value="NZ_BMMS01000004.1"/>
</dbReference>
<gene>
    <name evidence="2" type="ORF">GCM10012280_10880</name>
</gene>
<organism evidence="2 3">
    <name type="scientific">Wenjunlia tyrosinilytica</name>
    <dbReference type="NCBI Taxonomy" id="1544741"/>
    <lineage>
        <taxon>Bacteria</taxon>
        <taxon>Bacillati</taxon>
        <taxon>Actinomycetota</taxon>
        <taxon>Actinomycetes</taxon>
        <taxon>Kitasatosporales</taxon>
        <taxon>Streptomycetaceae</taxon>
        <taxon>Wenjunlia</taxon>
    </lineage>
</organism>
<evidence type="ECO:0000313" key="2">
    <source>
        <dbReference type="EMBL" id="GGO82989.1"/>
    </source>
</evidence>
<sequence>MYEPSRQPVRTPRPAAGRRTRTAEPAAERGASQPSRTDHLQAQLAGHLAALLAVTDELRGAGPSEELDEAAREIAERVTELSPTGAPVRIWEGSRPGAGHARVAALHQHAHTIAGRVLVVAASRQDTATAMLACRRMDAHALALNSPPVPA</sequence>
<accession>A0A917ZJ80</accession>
<feature type="compositionally biased region" description="Low complexity" evidence="1">
    <location>
        <begin position="10"/>
        <end position="31"/>
    </location>
</feature>
<proteinExistence type="predicted"/>
<reference evidence="2" key="1">
    <citation type="journal article" date="2014" name="Int. J. Syst. Evol. Microbiol.">
        <title>Complete genome sequence of Corynebacterium casei LMG S-19264T (=DSM 44701T), isolated from a smear-ripened cheese.</title>
        <authorList>
            <consortium name="US DOE Joint Genome Institute (JGI-PGF)"/>
            <person name="Walter F."/>
            <person name="Albersmeier A."/>
            <person name="Kalinowski J."/>
            <person name="Ruckert C."/>
        </authorList>
    </citation>
    <scope>NUCLEOTIDE SEQUENCE</scope>
    <source>
        <strain evidence="2">CGMCC 4.7201</strain>
    </source>
</reference>
<evidence type="ECO:0000256" key="1">
    <source>
        <dbReference type="SAM" id="MobiDB-lite"/>
    </source>
</evidence>
<dbReference type="EMBL" id="BMMS01000004">
    <property type="protein sequence ID" value="GGO82989.1"/>
    <property type="molecule type" value="Genomic_DNA"/>
</dbReference>